<reference evidence="1" key="1">
    <citation type="submission" date="2023-07" db="EMBL/GenBank/DDBJ databases">
        <authorList>
            <consortium name="AG Swart"/>
            <person name="Singh M."/>
            <person name="Singh A."/>
            <person name="Seah K."/>
            <person name="Emmerich C."/>
        </authorList>
    </citation>
    <scope>NUCLEOTIDE SEQUENCE</scope>
    <source>
        <strain evidence="1">DP1</strain>
    </source>
</reference>
<evidence type="ECO:0000313" key="1">
    <source>
        <dbReference type="EMBL" id="CAI2387847.1"/>
    </source>
</evidence>
<dbReference type="Proteomes" id="UP001295684">
    <property type="component" value="Unassembled WGS sequence"/>
</dbReference>
<name>A0AAD2DB67_EUPCR</name>
<dbReference type="AlphaFoldDB" id="A0AAD2DB67"/>
<gene>
    <name evidence="1" type="ORF">ECRASSUSDP1_LOCUS29481</name>
</gene>
<accession>A0AAD2DB67</accession>
<keyword evidence="2" id="KW-1185">Reference proteome</keyword>
<protein>
    <submittedName>
        <fullName evidence="1">Uncharacterized protein</fullName>
    </submittedName>
</protein>
<dbReference type="EMBL" id="CAMPGE010030330">
    <property type="protein sequence ID" value="CAI2387847.1"/>
    <property type="molecule type" value="Genomic_DNA"/>
</dbReference>
<evidence type="ECO:0000313" key="2">
    <source>
        <dbReference type="Proteomes" id="UP001295684"/>
    </source>
</evidence>
<sequence>MLRCISFISLALKICCSTICSLMQDIRILTFPVAWSSNVLHTLLVMFAFSKGFKTIGITKESLK</sequence>
<comment type="caution">
    <text evidence="1">The sequence shown here is derived from an EMBL/GenBank/DDBJ whole genome shotgun (WGS) entry which is preliminary data.</text>
</comment>
<organism evidence="1 2">
    <name type="scientific">Euplotes crassus</name>
    <dbReference type="NCBI Taxonomy" id="5936"/>
    <lineage>
        <taxon>Eukaryota</taxon>
        <taxon>Sar</taxon>
        <taxon>Alveolata</taxon>
        <taxon>Ciliophora</taxon>
        <taxon>Intramacronucleata</taxon>
        <taxon>Spirotrichea</taxon>
        <taxon>Hypotrichia</taxon>
        <taxon>Euplotida</taxon>
        <taxon>Euplotidae</taxon>
        <taxon>Moneuplotes</taxon>
    </lineage>
</organism>
<proteinExistence type="predicted"/>